<evidence type="ECO:0000313" key="1">
    <source>
        <dbReference type="EMBL" id="MEA5580745.1"/>
    </source>
</evidence>
<reference evidence="1 2" key="1">
    <citation type="submission" date="2023-12" db="EMBL/GenBank/DDBJ databases">
        <title>Baltic Sea Cyanobacteria.</title>
        <authorList>
            <person name="Delbaje E."/>
            <person name="Fewer D.P."/>
            <person name="Shishido T.K."/>
        </authorList>
    </citation>
    <scope>NUCLEOTIDE SEQUENCE [LARGE SCALE GENOMIC DNA]</scope>
    <source>
        <strain evidence="1 2">UHCC-0300</strain>
    </source>
</reference>
<proteinExistence type="predicted"/>
<accession>A0ABU5UB41</accession>
<dbReference type="EMBL" id="JAYGHG010000005">
    <property type="protein sequence ID" value="MEA5580745.1"/>
    <property type="molecule type" value="Genomic_DNA"/>
</dbReference>
<name>A0ABU5UB41_9CYAN</name>
<gene>
    <name evidence="1" type="ORF">VB620_05240</name>
</gene>
<keyword evidence="2" id="KW-1185">Reference proteome</keyword>
<sequence length="43" mass="4960">MLVLDLINSLLVYTLDYSSEFQFWQFFGNIADIGQLKLATALF</sequence>
<dbReference type="Proteomes" id="UP001302120">
    <property type="component" value="Unassembled WGS sequence"/>
</dbReference>
<comment type="caution">
    <text evidence="1">The sequence shown here is derived from an EMBL/GenBank/DDBJ whole genome shotgun (WGS) entry which is preliminary data.</text>
</comment>
<dbReference type="RefSeq" id="WP_323195089.1">
    <property type="nucleotide sequence ID" value="NZ_JAYGHG010000005.1"/>
</dbReference>
<evidence type="ECO:0000313" key="2">
    <source>
        <dbReference type="Proteomes" id="UP001302120"/>
    </source>
</evidence>
<organism evidence="1 2">
    <name type="scientific">Nodularia harveyana UHCC-0300</name>
    <dbReference type="NCBI Taxonomy" id="2974287"/>
    <lineage>
        <taxon>Bacteria</taxon>
        <taxon>Bacillati</taxon>
        <taxon>Cyanobacteriota</taxon>
        <taxon>Cyanophyceae</taxon>
        <taxon>Nostocales</taxon>
        <taxon>Nodulariaceae</taxon>
        <taxon>Nodularia</taxon>
    </lineage>
</organism>
<protein>
    <submittedName>
        <fullName evidence="1">Uncharacterized protein</fullName>
    </submittedName>
</protein>